<dbReference type="EMBL" id="CP015839">
    <property type="protein sequence ID" value="ANG64549.1"/>
    <property type="molecule type" value="Genomic_DNA"/>
</dbReference>
<keyword evidence="6" id="KW-1185">Reference proteome</keyword>
<feature type="domain" description="Carbohydrate kinase PfkB" evidence="4">
    <location>
        <begin position="7"/>
        <end position="306"/>
    </location>
</feature>
<dbReference type="Gene3D" id="3.40.1190.20">
    <property type="match status" value="1"/>
</dbReference>
<protein>
    <recommendedName>
        <fullName evidence="4">Carbohydrate kinase PfkB domain-containing protein</fullName>
    </recommendedName>
</protein>
<dbReference type="PANTHER" id="PTHR43320">
    <property type="entry name" value="SUGAR KINASE"/>
    <property type="match status" value="1"/>
</dbReference>
<dbReference type="OrthoDB" id="9795789at2"/>
<dbReference type="InterPro" id="IPR052700">
    <property type="entry name" value="Carb_kinase_PfkB-like"/>
</dbReference>
<dbReference type="CDD" id="cd01166">
    <property type="entry name" value="KdgK"/>
    <property type="match status" value="1"/>
</dbReference>
<sequence length="328" mass="35797">MNKAYDIIALGETLLRLTPPDLQRLDQSAGFDVQVGGCESNTLSAMARLGLNCAWLSRLPENELGDRVRQSLRQHNVDVQHVSPGGDDRLGLYFYEPGRAPHRSQVIYDRADSAMARMQPADLPVALFQPGRARLFHTSGITLGLSASACATAQQALQLALEAGIPCSLDINYRQRLWSPQRARLCLEPLLGQLDLLLVAERDIQALWPEAWDAHCHERTLRRFQRWAPNSLLVMTRGSAGAALLTPAGELHQTDAFSAQEVERLGGGDAFAAGFLSAWLAGKSHSEALRQGAAVAAFKYATPGDIAWINRSQLDRLLADPAATGLCR</sequence>
<dbReference type="PANTHER" id="PTHR43320:SF2">
    <property type="entry name" value="2-DEHYDRO-3-DEOXYGLUCONOKINASE_2-DEHYDRO-3-DEOXYGALACTONOKINASE"/>
    <property type="match status" value="1"/>
</dbReference>
<dbReference type="SUPFAM" id="SSF53613">
    <property type="entry name" value="Ribokinase-like"/>
    <property type="match status" value="1"/>
</dbReference>
<evidence type="ECO:0000313" key="6">
    <source>
        <dbReference type="Proteomes" id="UP000078070"/>
    </source>
</evidence>
<name>A0A1A9F463_9GAMM</name>
<organism evidence="5 6">
    <name type="scientific">Marinobacterium aestuarii</name>
    <dbReference type="NCBI Taxonomy" id="1821621"/>
    <lineage>
        <taxon>Bacteria</taxon>
        <taxon>Pseudomonadati</taxon>
        <taxon>Pseudomonadota</taxon>
        <taxon>Gammaproteobacteria</taxon>
        <taxon>Oceanospirillales</taxon>
        <taxon>Oceanospirillaceae</taxon>
        <taxon>Marinobacterium</taxon>
    </lineage>
</organism>
<dbReference type="STRING" id="1821621.A8C75_20120"/>
<dbReference type="Pfam" id="PF00294">
    <property type="entry name" value="PfkB"/>
    <property type="match status" value="1"/>
</dbReference>
<reference evidence="6" key="1">
    <citation type="submission" date="2016-05" db="EMBL/GenBank/DDBJ databases">
        <authorList>
            <person name="Baek K."/>
            <person name="Yang S.-J."/>
        </authorList>
    </citation>
    <scope>NUCLEOTIDE SEQUENCE [LARGE SCALE GENOMIC DNA]</scope>
    <source>
        <strain evidence="6">ST58-10</strain>
    </source>
</reference>
<keyword evidence="3" id="KW-0418">Kinase</keyword>
<evidence type="ECO:0000313" key="5">
    <source>
        <dbReference type="EMBL" id="ANG64549.1"/>
    </source>
</evidence>
<dbReference type="InterPro" id="IPR029056">
    <property type="entry name" value="Ribokinase-like"/>
</dbReference>
<dbReference type="GO" id="GO:0016301">
    <property type="term" value="F:kinase activity"/>
    <property type="evidence" value="ECO:0007669"/>
    <property type="project" value="UniProtKB-KW"/>
</dbReference>
<dbReference type="InterPro" id="IPR011611">
    <property type="entry name" value="PfkB_dom"/>
</dbReference>
<proteinExistence type="inferred from homology"/>
<dbReference type="AlphaFoldDB" id="A0A1A9F463"/>
<evidence type="ECO:0000256" key="3">
    <source>
        <dbReference type="ARBA" id="ARBA00022777"/>
    </source>
</evidence>
<gene>
    <name evidence="5" type="ORF">A8C75_20120</name>
</gene>
<dbReference type="Proteomes" id="UP000078070">
    <property type="component" value="Chromosome"/>
</dbReference>
<accession>A0A1A9F463</accession>
<comment type="similarity">
    <text evidence="1">Belongs to the carbohydrate kinase PfkB family.</text>
</comment>
<evidence type="ECO:0000259" key="4">
    <source>
        <dbReference type="Pfam" id="PF00294"/>
    </source>
</evidence>
<reference evidence="5 6" key="2">
    <citation type="journal article" date="2018" name="Int. J. Syst. Evol. Microbiol.">
        <title>Marinobacterium aestuarii sp. nov., a benzene-degrading marine bacterium isolated from estuary sediment.</title>
        <authorList>
            <person name="Bae S.S."/>
            <person name="Jung J."/>
            <person name="Chung D."/>
            <person name="Baek K."/>
        </authorList>
    </citation>
    <scope>NUCLEOTIDE SEQUENCE [LARGE SCALE GENOMIC DNA]</scope>
    <source>
        <strain evidence="5 6">ST58-10</strain>
    </source>
</reference>
<keyword evidence="2" id="KW-0808">Transferase</keyword>
<dbReference type="RefSeq" id="WP_067386150.1">
    <property type="nucleotide sequence ID" value="NZ_CP015839.1"/>
</dbReference>
<evidence type="ECO:0000256" key="1">
    <source>
        <dbReference type="ARBA" id="ARBA00010688"/>
    </source>
</evidence>
<dbReference type="KEGG" id="mars:A8C75_20120"/>
<evidence type="ECO:0000256" key="2">
    <source>
        <dbReference type="ARBA" id="ARBA00022679"/>
    </source>
</evidence>